<organism evidence="2 3">
    <name type="scientific">Liquorilactobacillus vini DSM 20605</name>
    <dbReference type="NCBI Taxonomy" id="1133569"/>
    <lineage>
        <taxon>Bacteria</taxon>
        <taxon>Bacillati</taxon>
        <taxon>Bacillota</taxon>
        <taxon>Bacilli</taxon>
        <taxon>Lactobacillales</taxon>
        <taxon>Lactobacillaceae</taxon>
        <taxon>Liquorilactobacillus</taxon>
    </lineage>
</organism>
<dbReference type="STRING" id="1133569.FD21_GL002081"/>
<dbReference type="Pfam" id="PF17283">
    <property type="entry name" value="Zn_ribbon_SprT"/>
    <property type="match status" value="1"/>
</dbReference>
<proteinExistence type="predicted"/>
<dbReference type="Proteomes" id="UP000051576">
    <property type="component" value="Unassembled WGS sequence"/>
</dbReference>
<comment type="caution">
    <text evidence="2">The sequence shown here is derived from an EMBL/GenBank/DDBJ whole genome shotgun (WGS) entry which is preliminary data.</text>
</comment>
<dbReference type="Pfam" id="PF10263">
    <property type="entry name" value="SprT-like"/>
    <property type="match status" value="1"/>
</dbReference>
<dbReference type="PATRIC" id="fig|1133569.4.peg.2245"/>
<accession>A0A0R2C9L5</accession>
<dbReference type="GO" id="GO:0006950">
    <property type="term" value="P:response to stress"/>
    <property type="evidence" value="ECO:0007669"/>
    <property type="project" value="UniProtKB-ARBA"/>
</dbReference>
<dbReference type="OrthoDB" id="9799909at2"/>
<feature type="domain" description="SprT-like" evidence="1">
    <location>
        <begin position="4"/>
        <end position="145"/>
    </location>
</feature>
<dbReference type="NCBIfam" id="NF003339">
    <property type="entry name" value="PRK04351.1"/>
    <property type="match status" value="1"/>
</dbReference>
<keyword evidence="3" id="KW-1185">Reference proteome</keyword>
<gene>
    <name evidence="2" type="ORF">FD21_GL002081</name>
</gene>
<dbReference type="InterPro" id="IPR035240">
    <property type="entry name" value="SprT_Zn_ribbon"/>
</dbReference>
<sequence>MNDQQLTKMTRQISLDFFQRPFKHQIYFNRRLQTTGGRYLLKSHNIEINPKVWQQGGQQLLVGVIKHELCHYHLHLQQQDASHRSIAFKQLLRSVGGVRYIPWLMIINYHYLYLCQNCGHQYQRQRRINTNRLVCGICRGKLKLVKHN</sequence>
<dbReference type="InterPro" id="IPR006640">
    <property type="entry name" value="SprT-like_domain"/>
</dbReference>
<evidence type="ECO:0000313" key="3">
    <source>
        <dbReference type="Proteomes" id="UP000051576"/>
    </source>
</evidence>
<dbReference type="AlphaFoldDB" id="A0A0R2C9L5"/>
<reference evidence="2 3" key="1">
    <citation type="journal article" date="2015" name="Genome Announc.">
        <title>Expanding the biotechnology potential of lactobacilli through comparative genomics of 213 strains and associated genera.</title>
        <authorList>
            <person name="Sun Z."/>
            <person name="Harris H.M."/>
            <person name="McCann A."/>
            <person name="Guo C."/>
            <person name="Argimon S."/>
            <person name="Zhang W."/>
            <person name="Yang X."/>
            <person name="Jeffery I.B."/>
            <person name="Cooney J.C."/>
            <person name="Kagawa T.F."/>
            <person name="Liu W."/>
            <person name="Song Y."/>
            <person name="Salvetti E."/>
            <person name="Wrobel A."/>
            <person name="Rasinkangas P."/>
            <person name="Parkhill J."/>
            <person name="Rea M.C."/>
            <person name="O'Sullivan O."/>
            <person name="Ritari J."/>
            <person name="Douillard F.P."/>
            <person name="Paul Ross R."/>
            <person name="Yang R."/>
            <person name="Briner A.E."/>
            <person name="Felis G.E."/>
            <person name="de Vos W.M."/>
            <person name="Barrangou R."/>
            <person name="Klaenhammer T.R."/>
            <person name="Caufield P.W."/>
            <person name="Cui Y."/>
            <person name="Zhang H."/>
            <person name="O'Toole P.W."/>
        </authorList>
    </citation>
    <scope>NUCLEOTIDE SEQUENCE [LARGE SCALE GENOMIC DNA]</scope>
    <source>
        <strain evidence="2 3">DSM 20605</strain>
    </source>
</reference>
<dbReference type="eggNOG" id="COG3091">
    <property type="taxonomic scope" value="Bacteria"/>
</dbReference>
<protein>
    <recommendedName>
        <fullName evidence="1">SprT-like domain-containing protein</fullName>
    </recommendedName>
</protein>
<dbReference type="EMBL" id="AYYX01000086">
    <property type="protein sequence ID" value="KRM84259.1"/>
    <property type="molecule type" value="Genomic_DNA"/>
</dbReference>
<name>A0A0R2C9L5_9LACO</name>
<dbReference type="SMART" id="SM00731">
    <property type="entry name" value="SprT"/>
    <property type="match status" value="1"/>
</dbReference>
<evidence type="ECO:0000313" key="2">
    <source>
        <dbReference type="EMBL" id="KRM84259.1"/>
    </source>
</evidence>
<evidence type="ECO:0000259" key="1">
    <source>
        <dbReference type="SMART" id="SM00731"/>
    </source>
</evidence>